<feature type="domain" description="Ig-like" evidence="12">
    <location>
        <begin position="106"/>
        <end position="190"/>
    </location>
</feature>
<dbReference type="SUPFAM" id="SSF48726">
    <property type="entry name" value="Immunoglobulin"/>
    <property type="match status" value="4"/>
</dbReference>
<dbReference type="PROSITE" id="PS50835">
    <property type="entry name" value="IG_LIKE"/>
    <property type="match status" value="6"/>
</dbReference>
<reference evidence="13" key="1">
    <citation type="submission" date="2022-06" db="EMBL/GenBank/DDBJ databases">
        <authorList>
            <person name="Berger JAMES D."/>
            <person name="Berger JAMES D."/>
        </authorList>
    </citation>
    <scope>NUCLEOTIDE SEQUENCE [LARGE SCALE GENOMIC DNA]</scope>
</reference>
<dbReference type="SUPFAM" id="SSF57424">
    <property type="entry name" value="LDL receptor-like module"/>
    <property type="match status" value="12"/>
</dbReference>
<dbReference type="SMART" id="SM00408">
    <property type="entry name" value="IGc2"/>
    <property type="match status" value="5"/>
</dbReference>
<keyword evidence="5" id="KW-0677">Repeat</keyword>
<feature type="disulfide bond" evidence="10">
    <location>
        <begin position="963"/>
        <end position="978"/>
    </location>
</feature>
<dbReference type="PRINTS" id="PR00261">
    <property type="entry name" value="LDLRECEPTOR"/>
</dbReference>
<feature type="disulfide bond" evidence="10">
    <location>
        <begin position="661"/>
        <end position="673"/>
    </location>
</feature>
<feature type="disulfide bond" evidence="10">
    <location>
        <begin position="868"/>
        <end position="880"/>
    </location>
</feature>
<dbReference type="InterPro" id="IPR013783">
    <property type="entry name" value="Ig-like_fold"/>
</dbReference>
<feature type="disulfide bond" evidence="10">
    <location>
        <begin position="668"/>
        <end position="686"/>
    </location>
</feature>
<evidence type="ECO:0000256" key="10">
    <source>
        <dbReference type="PROSITE-ProRule" id="PRU00124"/>
    </source>
</evidence>
<dbReference type="InterPro" id="IPR023415">
    <property type="entry name" value="LDLR_class-A_CS"/>
</dbReference>
<dbReference type="SMART" id="SM00192">
    <property type="entry name" value="LDLa"/>
    <property type="match status" value="13"/>
</dbReference>
<evidence type="ECO:0000256" key="2">
    <source>
        <dbReference type="ARBA" id="ARBA00004308"/>
    </source>
</evidence>
<comment type="subcellular location">
    <subcellularLocation>
        <location evidence="2">Endomembrane system</location>
    </subcellularLocation>
    <subcellularLocation>
        <location evidence="1">Membrane</location>
        <topology evidence="1">Single-pass membrane protein</topology>
    </subcellularLocation>
</comment>
<feature type="domain" description="Ig-like" evidence="12">
    <location>
        <begin position="193"/>
        <end position="263"/>
    </location>
</feature>
<evidence type="ECO:0000256" key="9">
    <source>
        <dbReference type="ARBA" id="ARBA00023180"/>
    </source>
</evidence>
<feature type="disulfide bond" evidence="10">
    <location>
        <begin position="913"/>
        <end position="931"/>
    </location>
</feature>
<keyword evidence="6" id="KW-1133">Transmembrane helix</keyword>
<evidence type="ECO:0000256" key="4">
    <source>
        <dbReference type="ARBA" id="ARBA00022729"/>
    </source>
</evidence>
<dbReference type="GO" id="GO:0005886">
    <property type="term" value="C:plasma membrane"/>
    <property type="evidence" value="ECO:0007669"/>
    <property type="project" value="TreeGrafter"/>
</dbReference>
<evidence type="ECO:0000313" key="14">
    <source>
        <dbReference type="WBParaSite" id="SRDH1_14920.14"/>
    </source>
</evidence>
<dbReference type="WBParaSite" id="SRDH1_14920.14">
    <property type="protein sequence ID" value="SRDH1_14920.14"/>
    <property type="gene ID" value="SRDH1_14920"/>
</dbReference>
<dbReference type="Proteomes" id="UP000050792">
    <property type="component" value="Unassembled WGS sequence"/>
</dbReference>
<keyword evidence="3" id="KW-0812">Transmembrane</keyword>
<evidence type="ECO:0000313" key="15">
    <source>
        <dbReference type="WBParaSite" id="SRDH1_14920.9"/>
    </source>
</evidence>
<dbReference type="WBParaSite" id="SRDH1_14920.9">
    <property type="protein sequence ID" value="SRDH1_14920.9"/>
    <property type="gene ID" value="SRDH1_14920"/>
</dbReference>
<proteinExistence type="predicted"/>
<feature type="disulfide bond" evidence="10">
    <location>
        <begin position="1714"/>
        <end position="1729"/>
    </location>
</feature>
<feature type="disulfide bond" evidence="10">
    <location>
        <begin position="837"/>
        <end position="855"/>
    </location>
</feature>
<feature type="chain" id="PRO_5044704677" description="Ig-like domain-containing protein" evidence="11">
    <location>
        <begin position="22"/>
        <end position="1833"/>
    </location>
</feature>
<protein>
    <recommendedName>
        <fullName evidence="12">Ig-like domain-containing protein</fullName>
    </recommendedName>
</protein>
<keyword evidence="8 10" id="KW-1015">Disulfide bond</keyword>
<feature type="disulfide bond" evidence="10">
    <location>
        <begin position="1473"/>
        <end position="1491"/>
    </location>
</feature>
<dbReference type="GO" id="GO:0016192">
    <property type="term" value="P:vesicle-mediated transport"/>
    <property type="evidence" value="ECO:0007669"/>
    <property type="project" value="UniProtKB-ARBA"/>
</dbReference>
<organism evidence="13 15">
    <name type="scientific">Schistosoma rodhaini</name>
    <dbReference type="NCBI Taxonomy" id="6188"/>
    <lineage>
        <taxon>Eukaryota</taxon>
        <taxon>Metazoa</taxon>
        <taxon>Spiralia</taxon>
        <taxon>Lophotrochozoa</taxon>
        <taxon>Platyhelminthes</taxon>
        <taxon>Trematoda</taxon>
        <taxon>Digenea</taxon>
        <taxon>Strigeidida</taxon>
        <taxon>Schistosomatoidea</taxon>
        <taxon>Schistosomatidae</taxon>
        <taxon>Schistosoma</taxon>
    </lineage>
</organism>
<feature type="disulfide bond" evidence="10">
    <location>
        <begin position="1609"/>
        <end position="1627"/>
    </location>
</feature>
<dbReference type="Gene3D" id="2.40.128.620">
    <property type="match status" value="1"/>
</dbReference>
<dbReference type="Pfam" id="PF00057">
    <property type="entry name" value="Ldl_recept_a"/>
    <property type="match status" value="12"/>
</dbReference>
<feature type="disulfide bond" evidence="10">
    <location>
        <begin position="794"/>
        <end position="806"/>
    </location>
</feature>
<feature type="domain" description="Ig-like" evidence="12">
    <location>
        <begin position="479"/>
        <end position="561"/>
    </location>
</feature>
<dbReference type="InterPro" id="IPR050685">
    <property type="entry name" value="LDLR"/>
</dbReference>
<feature type="disulfide bond" evidence="10">
    <location>
        <begin position="1344"/>
        <end position="1362"/>
    </location>
</feature>
<feature type="disulfide bond" evidence="10">
    <location>
        <begin position="925"/>
        <end position="940"/>
    </location>
</feature>
<feature type="domain" description="Ig-like" evidence="12">
    <location>
        <begin position="29"/>
        <end position="101"/>
    </location>
</feature>
<feature type="disulfide bond" evidence="10">
    <location>
        <begin position="1208"/>
        <end position="1220"/>
    </location>
</feature>
<evidence type="ECO:0000256" key="11">
    <source>
        <dbReference type="SAM" id="SignalP"/>
    </source>
</evidence>
<keyword evidence="13" id="KW-1185">Reference proteome</keyword>
<evidence type="ECO:0000256" key="3">
    <source>
        <dbReference type="ARBA" id="ARBA00022692"/>
    </source>
</evidence>
<dbReference type="Gene3D" id="2.60.40.10">
    <property type="entry name" value="Immunoglobulins"/>
    <property type="match status" value="4"/>
</dbReference>
<evidence type="ECO:0000256" key="5">
    <source>
        <dbReference type="ARBA" id="ARBA00022737"/>
    </source>
</evidence>
<feature type="domain" description="Ig-like" evidence="12">
    <location>
        <begin position="1732"/>
        <end position="1824"/>
    </location>
</feature>
<dbReference type="InterPro" id="IPR002172">
    <property type="entry name" value="LDrepeatLR_classA_rpt"/>
</dbReference>
<evidence type="ECO:0000256" key="1">
    <source>
        <dbReference type="ARBA" id="ARBA00004167"/>
    </source>
</evidence>
<dbReference type="InterPro" id="IPR003599">
    <property type="entry name" value="Ig_sub"/>
</dbReference>
<comment type="caution">
    <text evidence="10">Lacks conserved residue(s) required for the propagation of feature annotation.</text>
</comment>
<feature type="disulfide bond" evidence="10">
    <location>
        <begin position="951"/>
        <end position="969"/>
    </location>
</feature>
<feature type="disulfide bond" evidence="10">
    <location>
        <begin position="813"/>
        <end position="828"/>
    </location>
</feature>
<dbReference type="InterPro" id="IPR036055">
    <property type="entry name" value="LDL_receptor-like_sf"/>
</dbReference>
<dbReference type="InterPro" id="IPR007110">
    <property type="entry name" value="Ig-like_dom"/>
</dbReference>
<evidence type="ECO:0000313" key="13">
    <source>
        <dbReference type="Proteomes" id="UP000050792"/>
    </source>
</evidence>
<feature type="disulfide bond" evidence="10">
    <location>
        <begin position="801"/>
        <end position="819"/>
    </location>
</feature>
<keyword evidence="4 11" id="KW-0732">Signal</keyword>
<dbReference type="InterPro" id="IPR036179">
    <property type="entry name" value="Ig-like_dom_sf"/>
</dbReference>
<feature type="disulfide bond" evidence="10">
    <location>
        <begin position="875"/>
        <end position="893"/>
    </location>
</feature>
<dbReference type="Gene3D" id="4.10.400.10">
    <property type="entry name" value="Low-density Lipoprotein Receptor"/>
    <property type="match status" value="12"/>
</dbReference>
<feature type="disulfide bond" evidence="10">
    <location>
        <begin position="849"/>
        <end position="864"/>
    </location>
</feature>
<dbReference type="PROSITE" id="PS50068">
    <property type="entry name" value="LDLRA_2"/>
    <property type="match status" value="12"/>
</dbReference>
<evidence type="ECO:0000256" key="8">
    <source>
        <dbReference type="ARBA" id="ARBA00023157"/>
    </source>
</evidence>
<feature type="disulfide bond" evidence="10">
    <location>
        <begin position="830"/>
        <end position="842"/>
    </location>
</feature>
<keyword evidence="7" id="KW-0472">Membrane</keyword>
<feature type="disulfide bond" evidence="10">
    <location>
        <begin position="1337"/>
        <end position="1349"/>
    </location>
</feature>
<dbReference type="SMART" id="SM00409">
    <property type="entry name" value="IG"/>
    <property type="match status" value="6"/>
</dbReference>
<dbReference type="Pfam" id="PF13927">
    <property type="entry name" value="Ig_3"/>
    <property type="match status" value="2"/>
</dbReference>
<feature type="disulfide bond" evidence="10">
    <location>
        <begin position="887"/>
        <end position="902"/>
    </location>
</feature>
<dbReference type="PROSITE" id="PS01209">
    <property type="entry name" value="LDLRA_1"/>
    <property type="match status" value="6"/>
</dbReference>
<sequence length="1833" mass="205781">MFGLYGATNFLCILFLLQTYSQRIQVIYEGQNVAFYCNATGGSKNDYIHYQWEVNNRDLIATDAYFHIRGIQKSDEGEYKCIATQYVNGTPIVATESTFISVRKADSIITQDVEEGILVRILCNVSSDEKPDGAGPFRYEWRNPNGTLVGTQWKLELGHIKVHESGIYVCRVSYEFDKRQMSTSSATKINVIPRAGVIFPGIRGNVLEVLETGDILQECQVVSAKPSQYNFQWFGPDGRLISNSAFLQRDYITRQRDEGIYRCVGSPIEEGRLQVENSLIVTTAPLRFQITTLEEDLNIGGFTHRRIILVDSSKPNLTTRETFIYQWLDTEMNPILDSMGPDLRINFHSPSDFGRYSVRITGLNSGYQRDLSTYITLDGRNGEVEPTYSVVIREISGPLYLNARLELECSPRPPNSAARINWLGPDGMVVSDSSNIVFERFQPHHQGRYTCQILLPNQIILRQSVELVVSGTSTEIPEPDRLYTIRIIQSPTYFRYNDAVHLQCIVSPTPPLVSYEWFKDGVLIGRQADIHIERFSPDDVGRYQCVARLDSMVLTFNSTISIDDGTGVDLIMRPNIIYIPAFHPFEIECLSIRTGLSPIAIFGNGAPIESDNRFTIIKPNEQRLIIKATDGLSSVYNGLRIRCMLPGLNYKEVTLYIMDICTASQSQCRTRQCIQTSLICDGKADCLDKSDEGSSFCNAGLTVIPTRIVVKPSEPFSLKCQTILPGTRMPHARFVYSGKDVESDPRFIIERSPGILLIKAPNGLSAEANDTRIECYFPDESPRTAIINVVPDRCGLGYFMCYDGSCIQQSQRCDGQTQCPDGSDEIKCVCQPPRILCSSGECITTEMRCDGIQHCRDGSDEIACPPRCRPGQYQCSSGECIEQQMRCDGRQDCRDASDETGCPPRCRPGQYQCSSGECIEQQMRCDGRQDCRDASDETGCPPRCRPGQYQCSSGECIEQQMRCDGRQDCRDASDETGCRERVNIRVVPDVIYTQPYERWKFECSVLGADVEPIVKFQDGRLVESDPNFRVTRIDPNTVSVEAIHGLTEKKERFSFICTFPGGPEEEIDVFVRRRCPHGQFMCKDGTCRPETDFCNGQVDCPDGSDERPPYCRQIIQVEIKPSIIHVQPYKPFEFECISHVPGIKPEARLSSGILVSQDPRFNVEYLSPNRLRVNAIYGLTDRDHPFQIHCIFPGLENRTTVIEIERPCPSGQFQCMDGRCLPFNLFCDGKSDCSDSSDESERYCAVNIRVTPGSIRVIPNQRFQFECSTSIPGVSPQVTFDERSVERDNRFVVTRPSLQTIVVTAPTGISDIGAHKFKCIVSVNIVKEVDVEIISECPPGQAKCRSGECLPRAVFCDGKYDCSDRSDEDPRSCVPTIIITPSTILTKTHESFQFECKSVIPGGEPQITLEGSPVENDPRFTIIRPSREHVIVRAENGIADPGKYSFTCTVVSAPSKTIVVQVESVCPPGYSKCKDGTCILSHQFCDGIAHCRDGSDEDKLRCPEVTADVRVHFTPGELRIQPGRAFRLECVTDRPGTSPVLQFLDGRSITSDQRFVVSRPSTERAVIDVPGGLDARDRQIIIECISPSGERKTSTIFIELGCQPGQRRCPNGQCIFVGQFCDGKPDCDDGFDERPENCEYCDPITKPCEIVNGISPREKTYELHWRCDGEDDCGNRFDEQNCLNDTRVPNKECGATHFRCGTAPYQYIPFAYWCDGGRDCRGGEDEADCSPPTIIQTQRQETHRVRPGGRLILECEASGVPPPMIIWRFNWRCLRDETRMRTQAVPSSLECKGSKSRLTIENFREGDDGIYNCEALTSKERAMSQDIFVFLSP</sequence>
<dbReference type="PANTHER" id="PTHR24270">
    <property type="entry name" value="LOW-DENSITY LIPOPROTEIN RECEPTOR-RELATED"/>
    <property type="match status" value="1"/>
</dbReference>
<dbReference type="Pfam" id="PF13895">
    <property type="entry name" value="Ig_2"/>
    <property type="match status" value="1"/>
</dbReference>
<dbReference type="FunFam" id="4.10.400.10:FF:000034">
    <property type="entry name" value="Low-density lipoprotein receptor-related protein 2"/>
    <property type="match status" value="3"/>
</dbReference>
<feature type="disulfide bond" evidence="10">
    <location>
        <begin position="1082"/>
        <end position="1100"/>
    </location>
</feature>
<feature type="disulfide bond" evidence="10">
    <location>
        <begin position="1466"/>
        <end position="1478"/>
    </location>
</feature>
<dbReference type="CDD" id="cd00096">
    <property type="entry name" value="Ig"/>
    <property type="match status" value="1"/>
</dbReference>
<keyword evidence="9" id="KW-0325">Glycoprotein</keyword>
<evidence type="ECO:0000256" key="6">
    <source>
        <dbReference type="ARBA" id="ARBA00022989"/>
    </source>
</evidence>
<dbReference type="InterPro" id="IPR003598">
    <property type="entry name" value="Ig_sub2"/>
</dbReference>
<feature type="disulfide bond" evidence="10">
    <location>
        <begin position="1215"/>
        <end position="1233"/>
    </location>
</feature>
<evidence type="ECO:0000259" key="12">
    <source>
        <dbReference type="PROSITE" id="PS50835"/>
    </source>
</evidence>
<evidence type="ECO:0000256" key="7">
    <source>
        <dbReference type="ARBA" id="ARBA00023136"/>
    </source>
</evidence>
<name>A0AA85EML4_9TREM</name>
<feature type="disulfide bond" evidence="10">
    <location>
        <begin position="906"/>
        <end position="918"/>
    </location>
</feature>
<feature type="disulfide bond" evidence="10">
    <location>
        <begin position="944"/>
        <end position="956"/>
    </location>
</feature>
<feature type="disulfide bond" evidence="10">
    <location>
        <begin position="1075"/>
        <end position="1087"/>
    </location>
</feature>
<reference evidence="14 15" key="2">
    <citation type="submission" date="2023-11" db="UniProtKB">
        <authorList>
            <consortium name="WormBaseParasite"/>
        </authorList>
    </citation>
    <scope>IDENTIFICATION</scope>
</reference>
<dbReference type="CDD" id="cd00112">
    <property type="entry name" value="LDLa"/>
    <property type="match status" value="13"/>
</dbReference>
<dbReference type="GO" id="GO:0012505">
    <property type="term" value="C:endomembrane system"/>
    <property type="evidence" value="ECO:0007669"/>
    <property type="project" value="UniProtKB-SubCell"/>
</dbReference>
<accession>A0AA85EML4</accession>
<feature type="disulfide bond" evidence="10">
    <location>
        <begin position="1602"/>
        <end position="1614"/>
    </location>
</feature>
<feature type="domain" description="Ig-like" evidence="12">
    <location>
        <begin position="386"/>
        <end position="453"/>
    </location>
</feature>
<feature type="signal peptide" evidence="11">
    <location>
        <begin position="1"/>
        <end position="21"/>
    </location>
</feature>